<dbReference type="InterPro" id="IPR001680">
    <property type="entry name" value="WD40_rpt"/>
</dbReference>
<dbReference type="InterPro" id="IPR020472">
    <property type="entry name" value="WD40_PAC1"/>
</dbReference>
<dbReference type="OrthoDB" id="538223at2759"/>
<dbReference type="Pfam" id="PF00400">
    <property type="entry name" value="WD40"/>
    <property type="match status" value="4"/>
</dbReference>
<dbReference type="PRINTS" id="PR00320">
    <property type="entry name" value="GPROTEINBRPT"/>
</dbReference>
<dbReference type="AlphaFoldDB" id="L8WGI0"/>
<dbReference type="SMART" id="SM00320">
    <property type="entry name" value="WD40"/>
    <property type="match status" value="4"/>
</dbReference>
<reference evidence="4 5" key="1">
    <citation type="journal article" date="2013" name="Nat. Commun.">
        <title>The evolution and pathogenic mechanisms of the rice sheath blight pathogen.</title>
        <authorList>
            <person name="Zheng A."/>
            <person name="Lin R."/>
            <person name="Xu L."/>
            <person name="Qin P."/>
            <person name="Tang C."/>
            <person name="Ai P."/>
            <person name="Zhang D."/>
            <person name="Liu Y."/>
            <person name="Sun Z."/>
            <person name="Feng H."/>
            <person name="Wang Y."/>
            <person name="Chen Y."/>
            <person name="Liang X."/>
            <person name="Fu R."/>
            <person name="Li Q."/>
            <person name="Zhang J."/>
            <person name="Yu X."/>
            <person name="Xie Z."/>
            <person name="Ding L."/>
            <person name="Guan P."/>
            <person name="Tang J."/>
            <person name="Liang Y."/>
            <person name="Wang S."/>
            <person name="Deng Q."/>
            <person name="Li S."/>
            <person name="Zhu J."/>
            <person name="Wang L."/>
            <person name="Liu H."/>
            <person name="Li P."/>
        </authorList>
    </citation>
    <scope>NUCLEOTIDE SEQUENCE [LARGE SCALE GENOMIC DNA]</scope>
    <source>
        <strain evidence="5">AG-1 IA</strain>
    </source>
</reference>
<dbReference type="EMBL" id="AFRT01005242">
    <property type="protein sequence ID" value="ELU35807.1"/>
    <property type="molecule type" value="Genomic_DNA"/>
</dbReference>
<feature type="repeat" description="WD" evidence="3">
    <location>
        <begin position="155"/>
        <end position="196"/>
    </location>
</feature>
<gene>
    <name evidence="4" type="ORF">AG1IA_10163</name>
</gene>
<accession>L8WGI0</accession>
<dbReference type="PROSITE" id="PS50294">
    <property type="entry name" value="WD_REPEATS_REGION"/>
    <property type="match status" value="3"/>
</dbReference>
<dbReference type="InterPro" id="IPR019775">
    <property type="entry name" value="WD40_repeat_CS"/>
</dbReference>
<evidence type="ECO:0000313" key="5">
    <source>
        <dbReference type="Proteomes" id="UP000011668"/>
    </source>
</evidence>
<dbReference type="PROSITE" id="PS50082">
    <property type="entry name" value="WD_REPEATS_2"/>
    <property type="match status" value="4"/>
</dbReference>
<name>L8WGI0_THACA</name>
<dbReference type="InterPro" id="IPR015943">
    <property type="entry name" value="WD40/YVTN_repeat-like_dom_sf"/>
</dbReference>
<feature type="repeat" description="WD" evidence="3">
    <location>
        <begin position="66"/>
        <end position="107"/>
    </location>
</feature>
<keyword evidence="2" id="KW-0677">Repeat</keyword>
<dbReference type="Gene3D" id="2.130.10.10">
    <property type="entry name" value="YVTN repeat-like/Quinoprotein amine dehydrogenase"/>
    <property type="match status" value="1"/>
</dbReference>
<protein>
    <submittedName>
        <fullName evidence="4">WD40 domain-containing protein</fullName>
    </submittedName>
</protein>
<proteinExistence type="predicted"/>
<evidence type="ECO:0000256" key="3">
    <source>
        <dbReference type="PROSITE-ProRule" id="PRU00221"/>
    </source>
</evidence>
<dbReference type="Proteomes" id="UP000011668">
    <property type="component" value="Unassembled WGS sequence"/>
</dbReference>
<dbReference type="STRING" id="983506.L8WGI0"/>
<evidence type="ECO:0000256" key="2">
    <source>
        <dbReference type="ARBA" id="ARBA00022737"/>
    </source>
</evidence>
<evidence type="ECO:0000256" key="1">
    <source>
        <dbReference type="ARBA" id="ARBA00022574"/>
    </source>
</evidence>
<dbReference type="HOGENOM" id="CLU_000288_57_18_1"/>
<dbReference type="PROSITE" id="PS00678">
    <property type="entry name" value="WD_REPEATS_1"/>
    <property type="match status" value="1"/>
</dbReference>
<sequence>MFNTHDGTAALQPLVAHTDTIFSVARTNWIRSVAFSLDGRYLVSGGDDKCICLWDATSGKLLCGPLRGHEGSIWSVSLSPDGRRVISTSRDKTIRMWHISNGTLAPTSLVGTHDDEVYSAAFSPNGKCIVSGCKDKKIRMRDSQTLSLVFEPFGSQQHEGGIRSVTFSPDSRLVASGSDDGIICIFDSHSGQLALGPLKSHCIWLG</sequence>
<keyword evidence="1 3" id="KW-0853">WD repeat</keyword>
<dbReference type="PANTHER" id="PTHR19848">
    <property type="entry name" value="WD40 REPEAT PROTEIN"/>
    <property type="match status" value="1"/>
</dbReference>
<feature type="repeat" description="WD" evidence="3">
    <location>
        <begin position="110"/>
        <end position="151"/>
    </location>
</feature>
<dbReference type="InterPro" id="IPR036322">
    <property type="entry name" value="WD40_repeat_dom_sf"/>
</dbReference>
<dbReference type="PANTHER" id="PTHR19848:SF8">
    <property type="entry name" value="F-BOX AND WD REPEAT DOMAIN CONTAINING 7"/>
    <property type="match status" value="1"/>
</dbReference>
<dbReference type="SUPFAM" id="SSF50978">
    <property type="entry name" value="WD40 repeat-like"/>
    <property type="match status" value="1"/>
</dbReference>
<evidence type="ECO:0000313" key="4">
    <source>
        <dbReference type="EMBL" id="ELU35807.1"/>
    </source>
</evidence>
<comment type="caution">
    <text evidence="4">The sequence shown here is derived from an EMBL/GenBank/DDBJ whole genome shotgun (WGS) entry which is preliminary data.</text>
</comment>
<organism evidence="4 5">
    <name type="scientific">Thanatephorus cucumeris (strain AG1-IA)</name>
    <name type="common">Rice sheath blight fungus</name>
    <name type="synonym">Rhizoctonia solani</name>
    <dbReference type="NCBI Taxonomy" id="983506"/>
    <lineage>
        <taxon>Eukaryota</taxon>
        <taxon>Fungi</taxon>
        <taxon>Dikarya</taxon>
        <taxon>Basidiomycota</taxon>
        <taxon>Agaricomycotina</taxon>
        <taxon>Agaricomycetes</taxon>
        <taxon>Cantharellales</taxon>
        <taxon>Ceratobasidiaceae</taxon>
        <taxon>Rhizoctonia</taxon>
        <taxon>Rhizoctonia solani AG-1</taxon>
    </lineage>
</organism>
<feature type="repeat" description="WD" evidence="3">
    <location>
        <begin position="23"/>
        <end position="64"/>
    </location>
</feature>
<keyword evidence="5" id="KW-1185">Reference proteome</keyword>
<dbReference type="OMA" id="IRMWHIS"/>